<dbReference type="Proteomes" id="UP000187209">
    <property type="component" value="Unassembled WGS sequence"/>
</dbReference>
<dbReference type="AlphaFoldDB" id="A0A1R2BJR8"/>
<name>A0A1R2BJR8_9CILI</name>
<dbReference type="OrthoDB" id="323583at2759"/>
<dbReference type="EMBL" id="MPUH01000608">
    <property type="protein sequence ID" value="OMJ76855.1"/>
    <property type="molecule type" value="Genomic_DNA"/>
</dbReference>
<sequence>MINLQQREKVILAKYMKAEDIRETRKVIKDTIEFMKYQPKLKLYNISKYQLELESNLAEAWKEKQEKYNHLYRKNKMFSIDHATELYNKIRKEAKEQDEKIIRKEKPVKPKLEPLPYLRKIRENLSKSMELIETPSPRRTPTPEETYVTKKLQFQLIDNSRKSAFQRQETKRFYAEVKSKVQ</sequence>
<protein>
    <submittedName>
        <fullName evidence="1">Uncharacterized protein</fullName>
    </submittedName>
</protein>
<comment type="caution">
    <text evidence="1">The sequence shown here is derived from an EMBL/GenBank/DDBJ whole genome shotgun (WGS) entry which is preliminary data.</text>
</comment>
<proteinExistence type="predicted"/>
<reference evidence="1 2" key="1">
    <citation type="submission" date="2016-11" db="EMBL/GenBank/DDBJ databases">
        <title>The macronuclear genome of Stentor coeruleus: a giant cell with tiny introns.</title>
        <authorList>
            <person name="Slabodnick M."/>
            <person name="Ruby J.G."/>
            <person name="Reiff S.B."/>
            <person name="Swart E.C."/>
            <person name="Gosai S."/>
            <person name="Prabakaran S."/>
            <person name="Witkowska E."/>
            <person name="Larue G.E."/>
            <person name="Fisher S."/>
            <person name="Freeman R.M."/>
            <person name="Gunawardena J."/>
            <person name="Chu W."/>
            <person name="Stover N.A."/>
            <person name="Gregory B.D."/>
            <person name="Nowacki M."/>
            <person name="Derisi J."/>
            <person name="Roy S.W."/>
            <person name="Marshall W.F."/>
            <person name="Sood P."/>
        </authorList>
    </citation>
    <scope>NUCLEOTIDE SEQUENCE [LARGE SCALE GENOMIC DNA]</scope>
    <source>
        <strain evidence="1">WM001</strain>
    </source>
</reference>
<organism evidence="1 2">
    <name type="scientific">Stentor coeruleus</name>
    <dbReference type="NCBI Taxonomy" id="5963"/>
    <lineage>
        <taxon>Eukaryota</taxon>
        <taxon>Sar</taxon>
        <taxon>Alveolata</taxon>
        <taxon>Ciliophora</taxon>
        <taxon>Postciliodesmatophora</taxon>
        <taxon>Heterotrichea</taxon>
        <taxon>Heterotrichida</taxon>
        <taxon>Stentoridae</taxon>
        <taxon>Stentor</taxon>
    </lineage>
</organism>
<accession>A0A1R2BJR8</accession>
<evidence type="ECO:0000313" key="2">
    <source>
        <dbReference type="Proteomes" id="UP000187209"/>
    </source>
</evidence>
<keyword evidence="2" id="KW-1185">Reference proteome</keyword>
<evidence type="ECO:0000313" key="1">
    <source>
        <dbReference type="EMBL" id="OMJ76855.1"/>
    </source>
</evidence>
<gene>
    <name evidence="1" type="ORF">SteCoe_23702</name>
</gene>